<reference evidence="1 2" key="1">
    <citation type="submission" date="2019-01" db="EMBL/GenBank/DDBJ databases">
        <title>Flavobacterium sp. nov.,isolated from freshwater.</title>
        <authorList>
            <person name="Zhang R."/>
            <person name="Du Z.-J."/>
        </authorList>
    </citation>
    <scope>NUCLEOTIDE SEQUENCE [LARGE SCALE GENOMIC DNA]</scope>
    <source>
        <strain evidence="1 2">1E403</strain>
    </source>
</reference>
<dbReference type="EMBL" id="SBII01000010">
    <property type="protein sequence ID" value="RWW96622.1"/>
    <property type="molecule type" value="Genomic_DNA"/>
</dbReference>
<proteinExistence type="predicted"/>
<dbReference type="OrthoDB" id="794403at2"/>
<dbReference type="RefSeq" id="WP_128390526.1">
    <property type="nucleotide sequence ID" value="NZ_SBII01000010.1"/>
</dbReference>
<accession>A0A3S3QHI0</accession>
<sequence>MKHTITIFAAGLLLLNSCQKKEEKPETVVEETTIEKITETAAEKDMCFLQVISRDTIMLTITRDGDNISGTYKSIPFEKDKKTNVFKGTIKDNVVTAVGTVSAEGMTNKEEIIFTIDDKQASIKFGEMIEGDDGVYRYKNVNNTSPMAITKVDCK</sequence>
<dbReference type="Proteomes" id="UP000287527">
    <property type="component" value="Unassembled WGS sequence"/>
</dbReference>
<keyword evidence="2" id="KW-1185">Reference proteome</keyword>
<comment type="caution">
    <text evidence="1">The sequence shown here is derived from an EMBL/GenBank/DDBJ whole genome shotgun (WGS) entry which is preliminary data.</text>
</comment>
<dbReference type="AlphaFoldDB" id="A0A3S3QHI0"/>
<protein>
    <submittedName>
        <fullName evidence="1">Uncharacterized protein</fullName>
    </submittedName>
</protein>
<evidence type="ECO:0000313" key="1">
    <source>
        <dbReference type="EMBL" id="RWW96622.1"/>
    </source>
</evidence>
<name>A0A3S3QHI0_9FLAO</name>
<organism evidence="1 2">
    <name type="scientific">Flavobacterium cerinum</name>
    <dbReference type="NCBI Taxonomy" id="2502784"/>
    <lineage>
        <taxon>Bacteria</taxon>
        <taxon>Pseudomonadati</taxon>
        <taxon>Bacteroidota</taxon>
        <taxon>Flavobacteriia</taxon>
        <taxon>Flavobacteriales</taxon>
        <taxon>Flavobacteriaceae</taxon>
        <taxon>Flavobacterium</taxon>
    </lineage>
</organism>
<gene>
    <name evidence="1" type="ORF">EPI11_13565</name>
</gene>
<evidence type="ECO:0000313" key="2">
    <source>
        <dbReference type="Proteomes" id="UP000287527"/>
    </source>
</evidence>